<dbReference type="PROSITE" id="PS51186">
    <property type="entry name" value="GNAT"/>
    <property type="match status" value="1"/>
</dbReference>
<comment type="caution">
    <text evidence="2">The sequence shown here is derived from an EMBL/GenBank/DDBJ whole genome shotgun (WGS) entry which is preliminary data.</text>
</comment>
<dbReference type="EMBL" id="JAZGQK010000040">
    <property type="protein sequence ID" value="MEE6263594.1"/>
    <property type="molecule type" value="Genomic_DNA"/>
</dbReference>
<dbReference type="GO" id="GO:0016746">
    <property type="term" value="F:acyltransferase activity"/>
    <property type="evidence" value="ECO:0007669"/>
    <property type="project" value="UniProtKB-KW"/>
</dbReference>
<evidence type="ECO:0000313" key="3">
    <source>
        <dbReference type="Proteomes" id="UP001332243"/>
    </source>
</evidence>
<dbReference type="InterPro" id="IPR016181">
    <property type="entry name" value="Acyl_CoA_acyltransferase"/>
</dbReference>
<evidence type="ECO:0000313" key="2">
    <source>
        <dbReference type="EMBL" id="MEE6263594.1"/>
    </source>
</evidence>
<dbReference type="Proteomes" id="UP001332243">
    <property type="component" value="Unassembled WGS sequence"/>
</dbReference>
<dbReference type="EC" id="2.3.1.-" evidence="2"/>
<proteinExistence type="predicted"/>
<keyword evidence="2" id="KW-0012">Acyltransferase</keyword>
<protein>
    <submittedName>
        <fullName evidence="2">GNAT family N-acetyltransferase</fullName>
        <ecNumber evidence="2">2.3.1.-</ecNumber>
    </submittedName>
</protein>
<feature type="domain" description="N-acetyltransferase" evidence="1">
    <location>
        <begin position="32"/>
        <end position="198"/>
    </location>
</feature>
<sequence length="198" mass="22052">MTSQNTTEPWIVTPGTAGSAQVAHLGLRHAPLVHRRAGERDLPVLVRLRDDAARWQLSRGIDQWKPAQLDERHFRARLRDGEVWLATIGPDGPVAGAFELWWDDTAAWGPQPPEAGYVHRLMTDRHTAPPGTGRRMLAEAERRIAAAGRRFCRLDCRADNNRLRRYYEEAGYVVVGEQSSAGEGAGSGYPVTLLQKPL</sequence>
<evidence type="ECO:0000259" key="1">
    <source>
        <dbReference type="PROSITE" id="PS51186"/>
    </source>
</evidence>
<keyword evidence="3" id="KW-1185">Reference proteome</keyword>
<dbReference type="Pfam" id="PF00583">
    <property type="entry name" value="Acetyltransf_1"/>
    <property type="match status" value="1"/>
</dbReference>
<organism evidence="2 3">
    <name type="scientific">Plantactinospora sonchi</name>
    <dbReference type="NCBI Taxonomy" id="1544735"/>
    <lineage>
        <taxon>Bacteria</taxon>
        <taxon>Bacillati</taxon>
        <taxon>Actinomycetota</taxon>
        <taxon>Actinomycetes</taxon>
        <taxon>Micromonosporales</taxon>
        <taxon>Micromonosporaceae</taxon>
        <taxon>Plantactinospora</taxon>
    </lineage>
</organism>
<gene>
    <name evidence="2" type="ORF">V1633_34500</name>
</gene>
<name>A0ABU7S467_9ACTN</name>
<dbReference type="SUPFAM" id="SSF55729">
    <property type="entry name" value="Acyl-CoA N-acyltransferases (Nat)"/>
    <property type="match status" value="1"/>
</dbReference>
<dbReference type="InterPro" id="IPR000182">
    <property type="entry name" value="GNAT_dom"/>
</dbReference>
<dbReference type="RefSeq" id="WP_331218493.1">
    <property type="nucleotide sequence ID" value="NZ_JAZGQK010000040.1"/>
</dbReference>
<keyword evidence="2" id="KW-0808">Transferase</keyword>
<accession>A0ABU7S467</accession>
<reference evidence="2 3" key="1">
    <citation type="submission" date="2024-01" db="EMBL/GenBank/DDBJ databases">
        <title>Genome insights into Plantactinospora sonchi sp. nov.</title>
        <authorList>
            <person name="Wang L."/>
        </authorList>
    </citation>
    <scope>NUCLEOTIDE SEQUENCE [LARGE SCALE GENOMIC DNA]</scope>
    <source>
        <strain evidence="2 3">NEAU-QY2</strain>
    </source>
</reference>
<dbReference type="Gene3D" id="3.40.630.30">
    <property type="match status" value="1"/>
</dbReference>